<protein>
    <submittedName>
        <fullName evidence="2">Uncharacterized protein</fullName>
    </submittedName>
</protein>
<comment type="caution">
    <text evidence="2">The sequence shown here is derived from an EMBL/GenBank/DDBJ whole genome shotgun (WGS) entry which is preliminary data.</text>
</comment>
<keyword evidence="1" id="KW-0812">Transmembrane</keyword>
<accession>A0A162CTH7</accession>
<feature type="non-terminal residue" evidence="2">
    <location>
        <position position="50"/>
    </location>
</feature>
<gene>
    <name evidence="2" type="ORF">APZ42_005406</name>
</gene>
<proteinExistence type="predicted"/>
<name>A0A162CTH7_9CRUS</name>
<sequence length="50" mass="5229">VNKNKDCLDSRITAFAIVAVAAVAATAALRGKVDQKDLFGFTTSAFKAGR</sequence>
<organism evidence="2 3">
    <name type="scientific">Daphnia magna</name>
    <dbReference type="NCBI Taxonomy" id="35525"/>
    <lineage>
        <taxon>Eukaryota</taxon>
        <taxon>Metazoa</taxon>
        <taxon>Ecdysozoa</taxon>
        <taxon>Arthropoda</taxon>
        <taxon>Crustacea</taxon>
        <taxon>Branchiopoda</taxon>
        <taxon>Diplostraca</taxon>
        <taxon>Cladocera</taxon>
        <taxon>Anomopoda</taxon>
        <taxon>Daphniidae</taxon>
        <taxon>Daphnia</taxon>
    </lineage>
</organism>
<evidence type="ECO:0000313" key="2">
    <source>
        <dbReference type="EMBL" id="KZR98943.1"/>
    </source>
</evidence>
<keyword evidence="1" id="KW-1133">Transmembrane helix</keyword>
<keyword evidence="1" id="KW-0472">Membrane</keyword>
<dbReference type="EMBL" id="LRGB01015258">
    <property type="protein sequence ID" value="KZR98943.1"/>
    <property type="molecule type" value="Genomic_DNA"/>
</dbReference>
<evidence type="ECO:0000256" key="1">
    <source>
        <dbReference type="SAM" id="Phobius"/>
    </source>
</evidence>
<keyword evidence="3" id="KW-1185">Reference proteome</keyword>
<dbReference type="Proteomes" id="UP000076858">
    <property type="component" value="Unassembled WGS sequence"/>
</dbReference>
<feature type="transmembrane region" description="Helical" evidence="1">
    <location>
        <begin position="12"/>
        <end position="29"/>
    </location>
</feature>
<dbReference type="AlphaFoldDB" id="A0A162CTH7"/>
<evidence type="ECO:0000313" key="3">
    <source>
        <dbReference type="Proteomes" id="UP000076858"/>
    </source>
</evidence>
<feature type="non-terminal residue" evidence="2">
    <location>
        <position position="1"/>
    </location>
</feature>
<reference evidence="2 3" key="1">
    <citation type="submission" date="2016-03" db="EMBL/GenBank/DDBJ databases">
        <title>EvidentialGene: Evidence-directed Construction of Genes on Genomes.</title>
        <authorList>
            <person name="Gilbert D.G."/>
            <person name="Choi J.-H."/>
            <person name="Mockaitis K."/>
            <person name="Colbourne J."/>
            <person name="Pfrender M."/>
        </authorList>
    </citation>
    <scope>NUCLEOTIDE SEQUENCE [LARGE SCALE GENOMIC DNA]</scope>
    <source>
        <strain evidence="2 3">Xinb3</strain>
        <tissue evidence="2">Complete organism</tissue>
    </source>
</reference>